<dbReference type="InterPro" id="IPR025926">
    <property type="entry name" value="PDZ-like_dom"/>
</dbReference>
<protein>
    <submittedName>
        <fullName evidence="12">Peptidase Do</fullName>
        <ecNumber evidence="12">3.4.21.-</ecNumber>
    </submittedName>
</protein>
<dbReference type="Pfam" id="PF13180">
    <property type="entry name" value="PDZ_2"/>
    <property type="match status" value="1"/>
</dbReference>
<accession>U2KND2</accession>
<feature type="signal peptide" evidence="10">
    <location>
        <begin position="1"/>
        <end position="36"/>
    </location>
</feature>
<dbReference type="SMART" id="SM00228">
    <property type="entry name" value="PDZ"/>
    <property type="match status" value="1"/>
</dbReference>
<feature type="binding site" evidence="8">
    <location>
        <position position="138"/>
    </location>
    <ligand>
        <name>substrate</name>
    </ligand>
</feature>
<dbReference type="GO" id="GO:0006508">
    <property type="term" value="P:proteolysis"/>
    <property type="evidence" value="ECO:0007669"/>
    <property type="project" value="UniProtKB-KW"/>
</dbReference>
<proteinExistence type="inferred from homology"/>
<evidence type="ECO:0000256" key="10">
    <source>
        <dbReference type="SAM" id="SignalP"/>
    </source>
</evidence>
<feature type="chain" id="PRO_5004629440" evidence="10">
    <location>
        <begin position="37"/>
        <end position="499"/>
    </location>
</feature>
<keyword evidence="2" id="KW-0645">Protease</keyword>
<dbReference type="PROSITE" id="PS50106">
    <property type="entry name" value="PDZ"/>
    <property type="match status" value="1"/>
</dbReference>
<keyword evidence="5 12" id="KW-0378">Hydrolase</keyword>
<evidence type="ECO:0000256" key="7">
    <source>
        <dbReference type="PIRSR" id="PIRSR611782-1"/>
    </source>
</evidence>
<dbReference type="PATRIC" id="fig|1081904.3.peg.1765"/>
<feature type="active site" description="Charge relay system" evidence="7">
    <location>
        <position position="241"/>
    </location>
</feature>
<keyword evidence="4" id="KW-0677">Repeat</keyword>
<sequence length="499" mass="53421">MRTEKIFKQNNKTMKKYSKYLLSAMCVIAVAFSAGAFVKANAAAATVPAGQPVDLTYAAEKALPSVVHILNTRNSKVQTVDVQTDPFSDFFGDPFGFFGSPNQGNGGTQKRQVRTPKQQGSGSGVIISSDGYIVTNNHVVDGADELTVTTNDNKEYSARIIGTDKTTDLALIKIEGKNFPAVSIGNSDDLKVGEWVLAIGNPFNLTNTVTAGIVSAKARTLYANGVESFIQTDAAINRGNSGGALVNTRGELIGINAMLYSETGSYSGYGFAIPTAIMNKVVSDLKTYGTVQRAFIGIQGGDVKNYIDEQKNKGKEIDLGTMEGVYVAKVSEESGAQAAGIKEGDVIVSVDGKKITKFGELSAILANKRPGDKLTLTYLHNKIKKTTTITLKNEQGNTNIVKKADLDVLGGNFREVPETLKKQLNISFGLEVIKVNNGKLKTAGINKGFIIQKVNDTPVKSIDAMQQLVKDASTSKDPVLYIQGIYPTGKKGYFAVPLE</sequence>
<reference evidence="12 13" key="1">
    <citation type="submission" date="2013-08" db="EMBL/GenBank/DDBJ databases">
        <authorList>
            <person name="Durkin A.S."/>
            <person name="Haft D.R."/>
            <person name="McCorrison J."/>
            <person name="Torralba M."/>
            <person name="Gillis M."/>
            <person name="Haft D.H."/>
            <person name="Methe B."/>
            <person name="Sutton G."/>
            <person name="Nelson K.E."/>
        </authorList>
    </citation>
    <scope>NUCLEOTIDE SEQUENCE [LARGE SCALE GENOMIC DNA]</scope>
    <source>
        <strain evidence="12 13">F0068</strain>
    </source>
</reference>
<feature type="domain" description="PDZ" evidence="11">
    <location>
        <begin position="306"/>
        <end position="382"/>
    </location>
</feature>
<evidence type="ECO:0000256" key="9">
    <source>
        <dbReference type="SAM" id="MobiDB-lite"/>
    </source>
</evidence>
<feature type="active site" description="Charge relay system" evidence="7">
    <location>
        <position position="138"/>
    </location>
</feature>
<evidence type="ECO:0000256" key="1">
    <source>
        <dbReference type="ARBA" id="ARBA00010541"/>
    </source>
</evidence>
<dbReference type="InterPro" id="IPR001940">
    <property type="entry name" value="Peptidase_S1C"/>
</dbReference>
<gene>
    <name evidence="12" type="ORF">HMPREF1218_1546</name>
</gene>
<evidence type="ECO:0000259" key="11">
    <source>
        <dbReference type="PROSITE" id="PS50106"/>
    </source>
</evidence>
<organism evidence="12 13">
    <name type="scientific">Hoylesella pleuritidis F0068</name>
    <dbReference type="NCBI Taxonomy" id="1081904"/>
    <lineage>
        <taxon>Bacteria</taxon>
        <taxon>Pseudomonadati</taxon>
        <taxon>Bacteroidota</taxon>
        <taxon>Bacteroidia</taxon>
        <taxon>Bacteroidales</taxon>
        <taxon>Prevotellaceae</taxon>
        <taxon>Hoylesella</taxon>
    </lineage>
</organism>
<dbReference type="InterPro" id="IPR011782">
    <property type="entry name" value="Pept_S1C_Do"/>
</dbReference>
<dbReference type="InterPro" id="IPR001478">
    <property type="entry name" value="PDZ"/>
</dbReference>
<dbReference type="PRINTS" id="PR00834">
    <property type="entry name" value="PROTEASES2C"/>
</dbReference>
<keyword evidence="3 10" id="KW-0732">Signal</keyword>
<comment type="similarity">
    <text evidence="1">Belongs to the peptidase S1C family.</text>
</comment>
<evidence type="ECO:0000256" key="8">
    <source>
        <dbReference type="PIRSR" id="PIRSR611782-2"/>
    </source>
</evidence>
<dbReference type="Gene3D" id="2.40.10.120">
    <property type="match status" value="1"/>
</dbReference>
<dbReference type="Proteomes" id="UP000016600">
    <property type="component" value="Unassembled WGS sequence"/>
</dbReference>
<dbReference type="InterPro" id="IPR036034">
    <property type="entry name" value="PDZ_sf"/>
</dbReference>
<evidence type="ECO:0000256" key="2">
    <source>
        <dbReference type="ARBA" id="ARBA00022670"/>
    </source>
</evidence>
<feature type="binding site" evidence="8">
    <location>
        <begin position="239"/>
        <end position="241"/>
    </location>
    <ligand>
        <name>substrate</name>
    </ligand>
</feature>
<keyword evidence="13" id="KW-1185">Reference proteome</keyword>
<dbReference type="InterPro" id="IPR009003">
    <property type="entry name" value="Peptidase_S1_PA"/>
</dbReference>
<keyword evidence="6" id="KW-0720">Serine protease</keyword>
<dbReference type="Pfam" id="PF12812">
    <property type="entry name" value="PDZ_1"/>
    <property type="match status" value="1"/>
</dbReference>
<feature type="region of interest" description="Disordered" evidence="9">
    <location>
        <begin position="101"/>
        <end position="122"/>
    </location>
</feature>
<evidence type="ECO:0000256" key="3">
    <source>
        <dbReference type="ARBA" id="ARBA00022729"/>
    </source>
</evidence>
<evidence type="ECO:0000313" key="13">
    <source>
        <dbReference type="Proteomes" id="UP000016600"/>
    </source>
</evidence>
<dbReference type="SUPFAM" id="SSF50156">
    <property type="entry name" value="PDZ domain-like"/>
    <property type="match status" value="1"/>
</dbReference>
<dbReference type="EMBL" id="AWET01000040">
    <property type="protein sequence ID" value="ERK00012.1"/>
    <property type="molecule type" value="Genomic_DNA"/>
</dbReference>
<evidence type="ECO:0000256" key="5">
    <source>
        <dbReference type="ARBA" id="ARBA00022801"/>
    </source>
</evidence>
<evidence type="ECO:0000256" key="6">
    <source>
        <dbReference type="ARBA" id="ARBA00022825"/>
    </source>
</evidence>
<comment type="caution">
    <text evidence="12">The sequence shown here is derived from an EMBL/GenBank/DDBJ whole genome shotgun (WGS) entry which is preliminary data.</text>
</comment>
<dbReference type="GO" id="GO:0004252">
    <property type="term" value="F:serine-type endopeptidase activity"/>
    <property type="evidence" value="ECO:0007669"/>
    <property type="project" value="InterPro"/>
</dbReference>
<feature type="active site" description="Charge relay system" evidence="7">
    <location>
        <position position="168"/>
    </location>
</feature>
<dbReference type="PANTHER" id="PTHR22939:SF129">
    <property type="entry name" value="SERINE PROTEASE HTRA2, MITOCHONDRIAL"/>
    <property type="match status" value="1"/>
</dbReference>
<dbReference type="Gene3D" id="2.30.42.10">
    <property type="match status" value="2"/>
</dbReference>
<evidence type="ECO:0000256" key="4">
    <source>
        <dbReference type="ARBA" id="ARBA00022737"/>
    </source>
</evidence>
<dbReference type="AlphaFoldDB" id="U2KND2"/>
<evidence type="ECO:0000313" key="12">
    <source>
        <dbReference type="EMBL" id="ERK00012.1"/>
    </source>
</evidence>
<dbReference type="EC" id="3.4.21.-" evidence="12"/>
<dbReference type="SUPFAM" id="SSF50494">
    <property type="entry name" value="Trypsin-like serine proteases"/>
    <property type="match status" value="1"/>
</dbReference>
<dbReference type="Pfam" id="PF13365">
    <property type="entry name" value="Trypsin_2"/>
    <property type="match status" value="1"/>
</dbReference>
<dbReference type="NCBIfam" id="TIGR02037">
    <property type="entry name" value="degP_htrA_DO"/>
    <property type="match status" value="1"/>
</dbReference>
<dbReference type="PANTHER" id="PTHR22939">
    <property type="entry name" value="SERINE PROTEASE FAMILY S1C HTRA-RELATED"/>
    <property type="match status" value="1"/>
</dbReference>
<feature type="binding site" evidence="8">
    <location>
        <position position="168"/>
    </location>
    <ligand>
        <name>substrate</name>
    </ligand>
</feature>
<name>U2KND2_9BACT</name>